<dbReference type="STRING" id="671065.MetMK1DRAFT_00030970"/>
<protein>
    <recommendedName>
        <fullName evidence="1">GINS subunit domain-containing protein</fullName>
    </recommendedName>
</protein>
<dbReference type="eggNOG" id="arCOG00552">
    <property type="taxonomic scope" value="Archaea"/>
</dbReference>
<feature type="domain" description="GINS subunit" evidence="1">
    <location>
        <begin position="66"/>
        <end position="173"/>
    </location>
</feature>
<evidence type="ECO:0000313" key="2">
    <source>
        <dbReference type="EMBL" id="EHP68654.1"/>
    </source>
</evidence>
<gene>
    <name evidence="2" type="ORF">MetMK1DRAFT_00030970</name>
</gene>
<evidence type="ECO:0000313" key="3">
    <source>
        <dbReference type="Proteomes" id="UP000003980"/>
    </source>
</evidence>
<evidence type="ECO:0000259" key="1">
    <source>
        <dbReference type="Pfam" id="PF05916"/>
    </source>
</evidence>
<dbReference type="InterPro" id="IPR038437">
    <property type="entry name" value="GINS_Psf3_sf"/>
</dbReference>
<sequence>MFSIKYKALRRLARTYRRKVIIHDELRSLDLGLEEVKLVKGNDPDLPSWLIDILEPEGIIGATPITIDEIARYLYQEKQNSSIPASLVQISNDFYFRANHLLRELSKAGNNITQLESLKKASQMLDELKRTRGRKIVQLASLNVSDQSLINKMTTEEYLVYRELRNIINTFVGDISGNS</sequence>
<dbReference type="EMBL" id="JH597770">
    <property type="protein sequence ID" value="EHP68654.1"/>
    <property type="molecule type" value="Genomic_DNA"/>
</dbReference>
<dbReference type="CDD" id="cd11714">
    <property type="entry name" value="GINS_A_archaea"/>
    <property type="match status" value="1"/>
</dbReference>
<proteinExistence type="predicted"/>
<dbReference type="HOGENOM" id="CLU_117967_0_0_2"/>
<dbReference type="Pfam" id="PF05916">
    <property type="entry name" value="Sld5"/>
    <property type="match status" value="1"/>
</dbReference>
<dbReference type="InterPro" id="IPR021151">
    <property type="entry name" value="GINS_A"/>
</dbReference>
<reference evidence="2 3" key="1">
    <citation type="submission" date="2012-01" db="EMBL/GenBank/DDBJ databases">
        <title>Improved High-Quality Draft sequence of Metallosphaera yellowstonensis MK1.</title>
        <authorList>
            <consortium name="US DOE Joint Genome Institute"/>
            <person name="Lucas S."/>
            <person name="Han J."/>
            <person name="Cheng J.-F."/>
            <person name="Goodwin L."/>
            <person name="Pitluck S."/>
            <person name="Peters L."/>
            <person name="Teshima H."/>
            <person name="Detter J.C."/>
            <person name="Han C."/>
            <person name="Tapia R."/>
            <person name="Land M."/>
            <person name="Hauser L."/>
            <person name="Kyrpides N."/>
            <person name="Kozubal M."/>
            <person name="Macur R.E."/>
            <person name="Jay Z."/>
            <person name="Inskeep W."/>
            <person name="Woyke T."/>
        </authorList>
    </citation>
    <scope>NUCLEOTIDE SEQUENCE [LARGE SCALE GENOMIC DNA]</scope>
    <source>
        <strain evidence="2 3">MK1</strain>
    </source>
</reference>
<dbReference type="RefSeq" id="WP_009075311.1">
    <property type="nucleotide sequence ID" value="NZ_JH597770.1"/>
</dbReference>
<dbReference type="Proteomes" id="UP000003980">
    <property type="component" value="Unassembled WGS sequence"/>
</dbReference>
<dbReference type="AlphaFoldDB" id="H2C928"/>
<dbReference type="OrthoDB" id="36229at2157"/>
<keyword evidence="3" id="KW-1185">Reference proteome</keyword>
<accession>H2C928</accession>
<dbReference type="Gene3D" id="1.20.58.2050">
    <property type="match status" value="1"/>
</dbReference>
<name>H2C928_9CREN</name>
<organism evidence="2 3">
    <name type="scientific">Metallosphaera yellowstonensis MK1</name>
    <dbReference type="NCBI Taxonomy" id="671065"/>
    <lineage>
        <taxon>Archaea</taxon>
        <taxon>Thermoproteota</taxon>
        <taxon>Thermoprotei</taxon>
        <taxon>Sulfolobales</taxon>
        <taxon>Sulfolobaceae</taxon>
        <taxon>Metallosphaera</taxon>
    </lineage>
</organism>